<evidence type="ECO:0000256" key="1">
    <source>
        <dbReference type="SAM" id="Phobius"/>
    </source>
</evidence>
<feature type="transmembrane region" description="Helical" evidence="1">
    <location>
        <begin position="195"/>
        <end position="213"/>
    </location>
</feature>
<gene>
    <name evidence="2" type="ORF">ALAG00032_LOCUS4072</name>
</gene>
<keyword evidence="1" id="KW-1133">Transmembrane helix</keyword>
<evidence type="ECO:0000313" key="2">
    <source>
        <dbReference type="EMBL" id="CAE0363331.1"/>
    </source>
</evidence>
<reference evidence="2" key="1">
    <citation type="submission" date="2021-01" db="EMBL/GenBank/DDBJ databases">
        <authorList>
            <person name="Corre E."/>
            <person name="Pelletier E."/>
            <person name="Niang G."/>
            <person name="Scheremetjew M."/>
            <person name="Finn R."/>
            <person name="Kale V."/>
            <person name="Holt S."/>
            <person name="Cochrane G."/>
            <person name="Meng A."/>
            <person name="Brown T."/>
            <person name="Cohen L."/>
        </authorList>
    </citation>
    <scope>NUCLEOTIDE SEQUENCE</scope>
    <source>
        <strain evidence="2">CCMP1510</strain>
    </source>
</reference>
<feature type="transmembrane region" description="Helical" evidence="1">
    <location>
        <begin position="255"/>
        <end position="274"/>
    </location>
</feature>
<accession>A0A7S3NJ07</accession>
<name>A0A7S3NJ07_9STRA</name>
<proteinExistence type="predicted"/>
<keyword evidence="1" id="KW-0812">Transmembrane</keyword>
<feature type="transmembrane region" description="Helical" evidence="1">
    <location>
        <begin position="21"/>
        <end position="38"/>
    </location>
</feature>
<sequence length="569" mass="64019">MSLRARDLVFWYEKMNSFLRWYSRIWALQQLLLLQNFASNFESSFEIGQGLAMIGVLFVPNIYFFSLALLSRIVATLIKMPYVHDSKNWWLQTDLAVLILLWTKQEERIVPTVQRMMSIYYFFAAFWKVNTSFLDHRYSCASIFVAQLVAAYLPHSFVVESKNELGYIISRTSPYLTLSIEFACALTIWQNQSEFITRIGICLALLLHFGIAITPSPNAIVSFGVGCLVRLFLLLDPDSANNVLSAAFMLKSSSFILPFIIWGGAALVATTFVQEKEATNNPLDPTAEGAGLNRALFLFAALAIIILLSTFSKCTKKTPKQSNFFFILLAFCYGLGGPLTGIQDLGSATMFANFRMFGGSNHYLLPAALLQRFEIGPYSGGLIRVEDTNSTWIRHITNYPGDLTSAIAQEARDLLAAGGHSTKYFNAMLNVESSPRIYPQLLSDELLKSSANQNQNVPNIRFTIPASDLQRLIYEARHINESFSLTYAQLPGTTGDELWRSYATKSLHEIHFNQTGHLVHCLTDDAPCDSDMIENFFYSQPAWILKKLLLAMPYPILEDNATELHCFGP</sequence>
<feature type="transmembrane region" description="Helical" evidence="1">
    <location>
        <begin position="324"/>
        <end position="342"/>
    </location>
</feature>
<feature type="transmembrane region" description="Helical" evidence="1">
    <location>
        <begin position="50"/>
        <end position="70"/>
    </location>
</feature>
<organism evidence="2">
    <name type="scientific">Aureoumbra lagunensis</name>
    <dbReference type="NCBI Taxonomy" id="44058"/>
    <lineage>
        <taxon>Eukaryota</taxon>
        <taxon>Sar</taxon>
        <taxon>Stramenopiles</taxon>
        <taxon>Ochrophyta</taxon>
        <taxon>Pelagophyceae</taxon>
        <taxon>Pelagomonadales</taxon>
        <taxon>Aureoumbra</taxon>
    </lineage>
</organism>
<protein>
    <submittedName>
        <fullName evidence="2">Uncharacterized protein</fullName>
    </submittedName>
</protein>
<feature type="transmembrane region" description="Helical" evidence="1">
    <location>
        <begin position="219"/>
        <end position="235"/>
    </location>
</feature>
<dbReference type="EMBL" id="HBIJ01005797">
    <property type="protein sequence ID" value="CAE0363331.1"/>
    <property type="molecule type" value="Transcribed_RNA"/>
</dbReference>
<keyword evidence="1" id="KW-0472">Membrane</keyword>
<dbReference type="AlphaFoldDB" id="A0A7S3NJ07"/>
<feature type="transmembrane region" description="Helical" evidence="1">
    <location>
        <begin position="294"/>
        <end position="312"/>
    </location>
</feature>